<organism evidence="2 3">
    <name type="scientific">Nocardia cyriacigeorgica</name>
    <dbReference type="NCBI Taxonomy" id="135487"/>
    <lineage>
        <taxon>Bacteria</taxon>
        <taxon>Bacillati</taxon>
        <taxon>Actinomycetota</taxon>
        <taxon>Actinomycetes</taxon>
        <taxon>Mycobacteriales</taxon>
        <taxon>Nocardiaceae</taxon>
        <taxon>Nocardia</taxon>
    </lineage>
</organism>
<sequence>MSSRKKMVWQDDAPETWEDRPCTNLPLEIFFPDRLNPAKVAMARGVCAACPVLARCAQWAVSAELTDCVVAGVAMPSFRTSRARAEAELRQIAAAGYLPATTHAAEVAA</sequence>
<gene>
    <name evidence="2" type="ORF">GV789_26630</name>
</gene>
<dbReference type="InterPro" id="IPR034768">
    <property type="entry name" value="4FE4S_WBL"/>
</dbReference>
<evidence type="ECO:0000313" key="3">
    <source>
        <dbReference type="Proteomes" id="UP000468928"/>
    </source>
</evidence>
<dbReference type="Pfam" id="PF02467">
    <property type="entry name" value="Whib"/>
    <property type="match status" value="1"/>
</dbReference>
<evidence type="ECO:0000259" key="1">
    <source>
        <dbReference type="PROSITE" id="PS51674"/>
    </source>
</evidence>
<comment type="caution">
    <text evidence="2">The sequence shown here is derived from an EMBL/GenBank/DDBJ whole genome shotgun (WGS) entry which is preliminary data.</text>
</comment>
<dbReference type="AlphaFoldDB" id="A0A6P1DBV9"/>
<proteinExistence type="predicted"/>
<reference evidence="2 3" key="1">
    <citation type="submission" date="2020-01" db="EMBL/GenBank/DDBJ databases">
        <title>Genetics and antimicrobial susceptibilities of Nocardia species isolated from the soil; a comparison with species isolated from humans.</title>
        <authorList>
            <person name="Carrasco G."/>
            <person name="Monzon S."/>
            <person name="Sansegundo M."/>
            <person name="Garcia E."/>
            <person name="Garrido N."/>
            <person name="Medina M.J."/>
            <person name="Villalon P."/>
            <person name="Ramirez-Arocha A.C."/>
            <person name="Jimenez P."/>
            <person name="Cuesta I."/>
            <person name="Valdezate S."/>
        </authorList>
    </citation>
    <scope>NUCLEOTIDE SEQUENCE [LARGE SCALE GENOMIC DNA]</scope>
    <source>
        <strain evidence="2 3">CNM20110639</strain>
    </source>
</reference>
<name>A0A6P1DBV9_9NOCA</name>
<dbReference type="RefSeq" id="WP_163830249.1">
    <property type="nucleotide sequence ID" value="NZ_JAAGUZ010000113.1"/>
</dbReference>
<dbReference type="Proteomes" id="UP000468928">
    <property type="component" value="Unassembled WGS sequence"/>
</dbReference>
<feature type="domain" description="4Fe-4S Wbl-type" evidence="1">
    <location>
        <begin position="21"/>
        <end position="80"/>
    </location>
</feature>
<dbReference type="PROSITE" id="PS51674">
    <property type="entry name" value="4FE4S_WBL"/>
    <property type="match status" value="1"/>
</dbReference>
<accession>A0A6P1DBV9</accession>
<evidence type="ECO:0000313" key="2">
    <source>
        <dbReference type="EMBL" id="NEW47977.1"/>
    </source>
</evidence>
<dbReference type="EMBL" id="JAAGUZ010000113">
    <property type="protein sequence ID" value="NEW47977.1"/>
    <property type="molecule type" value="Genomic_DNA"/>
</dbReference>
<protein>
    <submittedName>
        <fullName evidence="2">WhiB family transcriptional regulator</fullName>
    </submittedName>
</protein>